<organism evidence="10 11">
    <name type="scientific">Candidatus Amesbacteria bacterium RIFOXYB1_FULL_44_23</name>
    <dbReference type="NCBI Taxonomy" id="1797263"/>
    <lineage>
        <taxon>Bacteria</taxon>
        <taxon>Candidatus Amesiibacteriota</taxon>
    </lineage>
</organism>
<evidence type="ECO:0000256" key="6">
    <source>
        <dbReference type="ARBA" id="ARBA00022989"/>
    </source>
</evidence>
<comment type="caution">
    <text evidence="9">Lacks conserved residue(s) required for the propagation of feature annotation.</text>
</comment>
<dbReference type="Proteomes" id="UP000176424">
    <property type="component" value="Unassembled WGS sequence"/>
</dbReference>
<dbReference type="GO" id="GO:0009306">
    <property type="term" value="P:protein secretion"/>
    <property type="evidence" value="ECO:0007669"/>
    <property type="project" value="UniProtKB-UniRule"/>
</dbReference>
<comment type="subcellular location">
    <subcellularLocation>
        <location evidence="9">Cell membrane</location>
        <topology evidence="9">Multi-pass membrane protein</topology>
    </subcellularLocation>
    <subcellularLocation>
        <location evidence="1">Membrane</location>
        <topology evidence="1">Multi-pass membrane protein</topology>
    </subcellularLocation>
</comment>
<evidence type="ECO:0000256" key="2">
    <source>
        <dbReference type="ARBA" id="ARBA00008445"/>
    </source>
</evidence>
<dbReference type="InterPro" id="IPR004692">
    <property type="entry name" value="SecG"/>
</dbReference>
<comment type="caution">
    <text evidence="10">The sequence shown here is derived from an EMBL/GenBank/DDBJ whole genome shotgun (WGS) entry which is preliminary data.</text>
</comment>
<evidence type="ECO:0000256" key="4">
    <source>
        <dbReference type="ARBA" id="ARBA00022692"/>
    </source>
</evidence>
<dbReference type="NCBIfam" id="TIGR00810">
    <property type="entry name" value="secG"/>
    <property type="match status" value="1"/>
</dbReference>
<reference evidence="10 11" key="1">
    <citation type="journal article" date="2016" name="Nat. Commun.">
        <title>Thousands of microbial genomes shed light on interconnected biogeochemical processes in an aquifer system.</title>
        <authorList>
            <person name="Anantharaman K."/>
            <person name="Brown C.T."/>
            <person name="Hug L.A."/>
            <person name="Sharon I."/>
            <person name="Castelle C.J."/>
            <person name="Probst A.J."/>
            <person name="Thomas B.C."/>
            <person name="Singh A."/>
            <person name="Wilkins M.J."/>
            <person name="Karaoz U."/>
            <person name="Brodie E.L."/>
            <person name="Williams K.H."/>
            <person name="Hubbard S.S."/>
            <person name="Banfield J.F."/>
        </authorList>
    </citation>
    <scope>NUCLEOTIDE SEQUENCE [LARGE SCALE GENOMIC DNA]</scope>
</reference>
<proteinExistence type="inferred from homology"/>
<keyword evidence="8 9" id="KW-0472">Membrane</keyword>
<dbReference type="STRING" id="1797263.A2397_04370"/>
<evidence type="ECO:0000256" key="3">
    <source>
        <dbReference type="ARBA" id="ARBA00022448"/>
    </source>
</evidence>
<name>A0A1F4ZRX3_9BACT</name>
<feature type="transmembrane region" description="Helical" evidence="9">
    <location>
        <begin position="46"/>
        <end position="69"/>
    </location>
</feature>
<keyword evidence="3 9" id="KW-0813">Transport</keyword>
<dbReference type="Pfam" id="PF03840">
    <property type="entry name" value="SecG"/>
    <property type="match status" value="1"/>
</dbReference>
<sequence>MKPTLVLVQLISAVAVSVLILLQAKGTGLGRTFGSATYHSKRGVEFLVFRATIILAVIFVTTSIITQVFM</sequence>
<evidence type="ECO:0000313" key="10">
    <source>
        <dbReference type="EMBL" id="OGD09189.1"/>
    </source>
</evidence>
<keyword evidence="6 9" id="KW-1133">Transmembrane helix</keyword>
<keyword evidence="9" id="KW-1003">Cell membrane</keyword>
<accession>A0A1F4ZRX3</accession>
<keyword evidence="7 9" id="KW-0811">Translocation</keyword>
<dbReference type="AlphaFoldDB" id="A0A1F4ZRX3"/>
<evidence type="ECO:0000256" key="8">
    <source>
        <dbReference type="ARBA" id="ARBA00023136"/>
    </source>
</evidence>
<dbReference type="EMBL" id="MEXR01000037">
    <property type="protein sequence ID" value="OGD09189.1"/>
    <property type="molecule type" value="Genomic_DNA"/>
</dbReference>
<comment type="similarity">
    <text evidence="2 9">Belongs to the SecG family.</text>
</comment>
<comment type="function">
    <text evidence="9">Involved in protein export. Participates in an early event of protein translocation.</text>
</comment>
<dbReference type="GO" id="GO:0005886">
    <property type="term" value="C:plasma membrane"/>
    <property type="evidence" value="ECO:0007669"/>
    <property type="project" value="UniProtKB-SubCell"/>
</dbReference>
<protein>
    <recommendedName>
        <fullName evidence="9">Protein-export membrane protein SecG</fullName>
    </recommendedName>
</protein>
<dbReference type="GO" id="GO:0015450">
    <property type="term" value="F:protein-transporting ATPase activity"/>
    <property type="evidence" value="ECO:0007669"/>
    <property type="project" value="UniProtKB-UniRule"/>
</dbReference>
<evidence type="ECO:0000256" key="5">
    <source>
        <dbReference type="ARBA" id="ARBA00022927"/>
    </source>
</evidence>
<keyword evidence="5 9" id="KW-0653">Protein transport</keyword>
<evidence type="ECO:0000313" key="11">
    <source>
        <dbReference type="Proteomes" id="UP000176424"/>
    </source>
</evidence>
<keyword evidence="4 9" id="KW-0812">Transmembrane</keyword>
<evidence type="ECO:0000256" key="9">
    <source>
        <dbReference type="RuleBase" id="RU365087"/>
    </source>
</evidence>
<evidence type="ECO:0000256" key="1">
    <source>
        <dbReference type="ARBA" id="ARBA00004141"/>
    </source>
</evidence>
<evidence type="ECO:0000256" key="7">
    <source>
        <dbReference type="ARBA" id="ARBA00023010"/>
    </source>
</evidence>
<gene>
    <name evidence="10" type="ORF">A2397_04370</name>
</gene>